<dbReference type="PANTHER" id="PTHR47307">
    <property type="entry name" value="GLUTATHIONE-REGULATED POTASSIUM-EFFLUX SYSTEM ANCILLARY PROTEIN KEFG"/>
    <property type="match status" value="1"/>
</dbReference>
<evidence type="ECO:0000259" key="2">
    <source>
        <dbReference type="Pfam" id="PF02525"/>
    </source>
</evidence>
<protein>
    <submittedName>
        <fullName evidence="3">NAD(P)H-dependent oxidoreductase</fullName>
    </submittedName>
</protein>
<name>A0ABT1SQK4_9FIRM</name>
<reference evidence="3 4" key="1">
    <citation type="submission" date="2022-06" db="EMBL/GenBank/DDBJ databases">
        <title>Isolation of gut microbiota from human fecal samples.</title>
        <authorList>
            <person name="Pamer E.G."/>
            <person name="Barat B."/>
            <person name="Waligurski E."/>
            <person name="Medina S."/>
            <person name="Paddock L."/>
            <person name="Mostad J."/>
        </authorList>
    </citation>
    <scope>NUCLEOTIDE SEQUENCE [LARGE SCALE GENOMIC DNA]</scope>
    <source>
        <strain evidence="3 4">DFI.1.1</strain>
    </source>
</reference>
<evidence type="ECO:0000313" key="3">
    <source>
        <dbReference type="EMBL" id="MCQ5342142.1"/>
    </source>
</evidence>
<evidence type="ECO:0000256" key="1">
    <source>
        <dbReference type="ARBA" id="ARBA00023002"/>
    </source>
</evidence>
<gene>
    <name evidence="3" type="ORF">NE675_03710</name>
</gene>
<dbReference type="SUPFAM" id="SSF52218">
    <property type="entry name" value="Flavoproteins"/>
    <property type="match status" value="1"/>
</dbReference>
<dbReference type="Proteomes" id="UP001206692">
    <property type="component" value="Unassembled WGS sequence"/>
</dbReference>
<keyword evidence="4" id="KW-1185">Reference proteome</keyword>
<accession>A0ABT1SQK4</accession>
<evidence type="ECO:0000313" key="4">
    <source>
        <dbReference type="Proteomes" id="UP001206692"/>
    </source>
</evidence>
<proteinExistence type="predicted"/>
<dbReference type="Pfam" id="PF02525">
    <property type="entry name" value="Flavodoxin_2"/>
    <property type="match status" value="1"/>
</dbReference>
<dbReference type="Gene3D" id="3.40.50.360">
    <property type="match status" value="1"/>
</dbReference>
<dbReference type="InterPro" id="IPR029039">
    <property type="entry name" value="Flavoprotein-like_sf"/>
</dbReference>
<keyword evidence="1" id="KW-0560">Oxidoreductase</keyword>
<sequence>MKTLIISGHPDLSTSVANQTILEELEKALPDAEIRKLDQLYPDAVIDVEAEQKALLEADLIVWQFPFWWYSLPWLMKKWLDEVFLHGFSHGSTAKLGGKKLLVSFTTGAPAEAYTGGEGSLGDIQKMVEIFPATAILCGLDYQGALYVHGVGYTTRDDEAKTESQRADAKAYAAKLIARIQEITG</sequence>
<dbReference type="EMBL" id="JANGEW010000004">
    <property type="protein sequence ID" value="MCQ5342142.1"/>
    <property type="molecule type" value="Genomic_DNA"/>
</dbReference>
<dbReference type="InterPro" id="IPR003680">
    <property type="entry name" value="Flavodoxin_fold"/>
</dbReference>
<dbReference type="InterPro" id="IPR046980">
    <property type="entry name" value="KefG/KefF"/>
</dbReference>
<comment type="caution">
    <text evidence="3">The sequence shown here is derived from an EMBL/GenBank/DDBJ whole genome shotgun (WGS) entry which is preliminary data.</text>
</comment>
<feature type="domain" description="Flavodoxin-like fold" evidence="2">
    <location>
        <begin position="1"/>
        <end position="170"/>
    </location>
</feature>
<dbReference type="RefSeq" id="WP_082709366.1">
    <property type="nucleotide sequence ID" value="NZ_JAJCIO010000018.1"/>
</dbReference>
<dbReference type="PANTHER" id="PTHR47307:SF1">
    <property type="entry name" value="GLUTATHIONE-REGULATED POTASSIUM-EFFLUX SYSTEM ANCILLARY PROTEIN KEFG"/>
    <property type="match status" value="1"/>
</dbReference>
<organism evidence="3 4">
    <name type="scientific">Megasphaera massiliensis</name>
    <dbReference type="NCBI Taxonomy" id="1232428"/>
    <lineage>
        <taxon>Bacteria</taxon>
        <taxon>Bacillati</taxon>
        <taxon>Bacillota</taxon>
        <taxon>Negativicutes</taxon>
        <taxon>Veillonellales</taxon>
        <taxon>Veillonellaceae</taxon>
        <taxon>Megasphaera</taxon>
    </lineage>
</organism>